<organism evidence="1 2">
    <name type="scientific">Austropuccinia psidii MF-1</name>
    <dbReference type="NCBI Taxonomy" id="1389203"/>
    <lineage>
        <taxon>Eukaryota</taxon>
        <taxon>Fungi</taxon>
        <taxon>Dikarya</taxon>
        <taxon>Basidiomycota</taxon>
        <taxon>Pucciniomycotina</taxon>
        <taxon>Pucciniomycetes</taxon>
        <taxon>Pucciniales</taxon>
        <taxon>Sphaerophragmiaceae</taxon>
        <taxon>Austropuccinia</taxon>
    </lineage>
</organism>
<protein>
    <submittedName>
        <fullName evidence="1">Uncharacterized protein</fullName>
    </submittedName>
</protein>
<proteinExistence type="predicted"/>
<gene>
    <name evidence="1" type="ORF">O181_092397</name>
</gene>
<accession>A0A9Q3P9I3</accession>
<evidence type="ECO:0000313" key="1">
    <source>
        <dbReference type="EMBL" id="MBW0552682.1"/>
    </source>
</evidence>
<keyword evidence="2" id="KW-1185">Reference proteome</keyword>
<sequence length="171" mass="19748">MNHEIHASHPRYFSNYSSIFNSFHDPSFKISKRSLKNIHQHRPIKYVPMGSKIQRALRLLVECDVGQEPTFTCLAKNCHITTVNHEVKDLSNYYFEDCKSPWIAPEVAKPLHPYEFHLSTEGDQIVVTSGWRFTTNSTVEEIKHTRWCPIEGSDVNKIHAHCVACTPSKKK</sequence>
<dbReference type="EMBL" id="AVOT02058924">
    <property type="protein sequence ID" value="MBW0552682.1"/>
    <property type="molecule type" value="Genomic_DNA"/>
</dbReference>
<dbReference type="Proteomes" id="UP000765509">
    <property type="component" value="Unassembled WGS sequence"/>
</dbReference>
<dbReference type="AlphaFoldDB" id="A0A9Q3P9I3"/>
<evidence type="ECO:0000313" key="2">
    <source>
        <dbReference type="Proteomes" id="UP000765509"/>
    </source>
</evidence>
<name>A0A9Q3P9I3_9BASI</name>
<comment type="caution">
    <text evidence="1">The sequence shown here is derived from an EMBL/GenBank/DDBJ whole genome shotgun (WGS) entry which is preliminary data.</text>
</comment>
<reference evidence="1" key="1">
    <citation type="submission" date="2021-03" db="EMBL/GenBank/DDBJ databases">
        <title>Draft genome sequence of rust myrtle Austropuccinia psidii MF-1, a brazilian biotype.</title>
        <authorList>
            <person name="Quecine M.C."/>
            <person name="Pachon D.M.R."/>
            <person name="Bonatelli M.L."/>
            <person name="Correr F.H."/>
            <person name="Franceschini L.M."/>
            <person name="Leite T.F."/>
            <person name="Margarido G.R.A."/>
            <person name="Almeida C.A."/>
            <person name="Ferrarezi J.A."/>
            <person name="Labate C.A."/>
        </authorList>
    </citation>
    <scope>NUCLEOTIDE SEQUENCE</scope>
    <source>
        <strain evidence="1">MF-1</strain>
    </source>
</reference>